<gene>
    <name evidence="1" type="ORF">A3C18_00790</name>
</gene>
<protein>
    <submittedName>
        <fullName evidence="1">Uncharacterized protein</fullName>
    </submittedName>
</protein>
<evidence type="ECO:0000313" key="1">
    <source>
        <dbReference type="EMBL" id="OGG64112.1"/>
    </source>
</evidence>
<dbReference type="EMBL" id="MFLH01000035">
    <property type="protein sequence ID" value="OGG64112.1"/>
    <property type="molecule type" value="Genomic_DNA"/>
</dbReference>
<comment type="caution">
    <text evidence="1">The sequence shown here is derived from an EMBL/GenBank/DDBJ whole genome shotgun (WGS) entry which is preliminary data.</text>
</comment>
<evidence type="ECO:0000313" key="2">
    <source>
        <dbReference type="Proteomes" id="UP000178328"/>
    </source>
</evidence>
<accession>A0A1F6DSU7</accession>
<organism evidence="1 2">
    <name type="scientific">Candidatus Kaiserbacteria bacterium RIFCSPHIGHO2_02_FULL_54_11b</name>
    <dbReference type="NCBI Taxonomy" id="1798494"/>
    <lineage>
        <taxon>Bacteria</taxon>
        <taxon>Candidatus Kaiseribacteriota</taxon>
    </lineage>
</organism>
<dbReference type="AlphaFoldDB" id="A0A1F6DSU7"/>
<proteinExistence type="predicted"/>
<dbReference type="Proteomes" id="UP000178328">
    <property type="component" value="Unassembled WGS sequence"/>
</dbReference>
<name>A0A1F6DSU7_9BACT</name>
<sequence length="85" mass="9727">MLKLTPIDGGHLMFCDASRNRIKFPADKKIKQIVRGVCEMAEVEVTQRHPISLILRTSPEMSPVERACVLRHMEDYVSRTQFVDG</sequence>
<reference evidence="1 2" key="1">
    <citation type="journal article" date="2016" name="Nat. Commun.">
        <title>Thousands of microbial genomes shed light on interconnected biogeochemical processes in an aquifer system.</title>
        <authorList>
            <person name="Anantharaman K."/>
            <person name="Brown C.T."/>
            <person name="Hug L.A."/>
            <person name="Sharon I."/>
            <person name="Castelle C.J."/>
            <person name="Probst A.J."/>
            <person name="Thomas B.C."/>
            <person name="Singh A."/>
            <person name="Wilkins M.J."/>
            <person name="Karaoz U."/>
            <person name="Brodie E.L."/>
            <person name="Williams K.H."/>
            <person name="Hubbard S.S."/>
            <person name="Banfield J.F."/>
        </authorList>
    </citation>
    <scope>NUCLEOTIDE SEQUENCE [LARGE SCALE GENOMIC DNA]</scope>
</reference>